<organism evidence="2 3">
    <name type="scientific">Marinicella sediminis</name>
    <dbReference type="NCBI Taxonomy" id="1792834"/>
    <lineage>
        <taxon>Bacteria</taxon>
        <taxon>Pseudomonadati</taxon>
        <taxon>Pseudomonadota</taxon>
        <taxon>Gammaproteobacteria</taxon>
        <taxon>Lysobacterales</taxon>
        <taxon>Marinicellaceae</taxon>
        <taxon>Marinicella</taxon>
    </lineage>
</organism>
<sequence length="63" mass="7099">MKHSLFSSAVWLGEISQLKTAPKEEPEAEPPADHSRLVFWGLLVLTVLLVMAVRLLREVETTK</sequence>
<reference evidence="3" key="1">
    <citation type="journal article" date="2019" name="Int. J. Syst. Evol. Microbiol.">
        <title>The Global Catalogue of Microorganisms (GCM) 10K type strain sequencing project: providing services to taxonomists for standard genome sequencing and annotation.</title>
        <authorList>
            <consortium name="The Broad Institute Genomics Platform"/>
            <consortium name="The Broad Institute Genome Sequencing Center for Infectious Disease"/>
            <person name="Wu L."/>
            <person name="Ma J."/>
        </authorList>
    </citation>
    <scope>NUCLEOTIDE SEQUENCE [LARGE SCALE GENOMIC DNA]</scope>
    <source>
        <strain evidence="3">KCTC 42953</strain>
    </source>
</reference>
<keyword evidence="1" id="KW-0812">Transmembrane</keyword>
<dbReference type="EMBL" id="JBHRTS010000003">
    <property type="protein sequence ID" value="MFC3194077.1"/>
    <property type="molecule type" value="Genomic_DNA"/>
</dbReference>
<comment type="caution">
    <text evidence="2">The sequence shown here is derived from an EMBL/GenBank/DDBJ whole genome shotgun (WGS) entry which is preliminary data.</text>
</comment>
<accession>A0ABV7JAH7</accession>
<proteinExistence type="predicted"/>
<gene>
    <name evidence="2" type="ORF">ACFODZ_07475</name>
</gene>
<evidence type="ECO:0000313" key="2">
    <source>
        <dbReference type="EMBL" id="MFC3194077.1"/>
    </source>
</evidence>
<dbReference type="RefSeq" id="WP_157892895.1">
    <property type="nucleotide sequence ID" value="NZ_JBHRTS010000003.1"/>
</dbReference>
<dbReference type="Proteomes" id="UP001595533">
    <property type="component" value="Unassembled WGS sequence"/>
</dbReference>
<name>A0ABV7JAH7_9GAMM</name>
<evidence type="ECO:0000313" key="3">
    <source>
        <dbReference type="Proteomes" id="UP001595533"/>
    </source>
</evidence>
<evidence type="ECO:0000256" key="1">
    <source>
        <dbReference type="SAM" id="Phobius"/>
    </source>
</evidence>
<keyword evidence="1" id="KW-0472">Membrane</keyword>
<keyword evidence="1" id="KW-1133">Transmembrane helix</keyword>
<keyword evidence="3" id="KW-1185">Reference proteome</keyword>
<protein>
    <submittedName>
        <fullName evidence="2">Uncharacterized protein</fullName>
    </submittedName>
</protein>
<feature type="transmembrane region" description="Helical" evidence="1">
    <location>
        <begin position="36"/>
        <end position="56"/>
    </location>
</feature>